<keyword evidence="3" id="KW-0963">Cytoplasm</keyword>
<dbReference type="RefSeq" id="WP_204068094.1">
    <property type="nucleotide sequence ID" value="NZ_BOOJ01000058.1"/>
</dbReference>
<dbReference type="InterPro" id="IPR008858">
    <property type="entry name" value="TROVE_dom"/>
</dbReference>
<comment type="similarity">
    <text evidence="2">Belongs to the Ro 60 kDa family.</text>
</comment>
<dbReference type="PANTHER" id="PTHR14202:SF0">
    <property type="entry name" value="RNA-BINDING PROTEIN RO60"/>
    <property type="match status" value="1"/>
</dbReference>
<comment type="caution">
    <text evidence="9">The sequence shown here is derived from an EMBL/GenBank/DDBJ whole genome shotgun (WGS) entry which is preliminary data.</text>
</comment>
<evidence type="ECO:0000256" key="7">
    <source>
        <dbReference type="SAM" id="MobiDB-lite"/>
    </source>
</evidence>
<sequence>MSKFNTSTTRPAVSSPVTTGRAPSGRTYEGAPGYVRDARGELFLLAVSNMVGEDTFYEKAQNRDERFRSLVHRVAVTDGEWLARFLPWLRNVANMRSAPIVAALEAVRARLAAGEQGMNRQLVDSVLQRADEPGEALAYWTSRYGRAIPKPVKRGVADAVARLYTERGLLKYDTDSRGYRFGDVIDLVHPSPDADKRLWQGDLFAHALDRRHKRDNPIPDSLRMLRARAELLAVPVAERRAVVAADPARLRSAGMTWEALAGWLQGSMDAQAWQSVIPSMGYMSLLRNLRNFDESGVPDEIAERIVAKLTDPGEVARSRQLPFRFYSAYRNAPSLRWGHALDRALTTATANVPSFGGRTLVLVDTSGSMTSGAVSARSTVTPVQAAALFGVALAARGERVDLYGFADGVFRHDVRRGASVLKEMDRFCARVGEVGHGTQIADSVRRTYAGHDRVVILSDMQTMSGHHAGGVTGAVPARIPMYGFNLQGYRHAAMPTGSGDRHEFGGFSDAAFRLIPLLEAGRDAAWPF</sequence>
<dbReference type="GO" id="GO:0046872">
    <property type="term" value="F:metal ion binding"/>
    <property type="evidence" value="ECO:0007669"/>
    <property type="project" value="UniProtKB-KW"/>
</dbReference>
<name>A0A8J3WQP9_9ACTN</name>
<dbReference type="SUPFAM" id="SSF53300">
    <property type="entry name" value="vWA-like"/>
    <property type="match status" value="1"/>
</dbReference>
<dbReference type="GO" id="GO:1990904">
    <property type="term" value="C:ribonucleoprotein complex"/>
    <property type="evidence" value="ECO:0007669"/>
    <property type="project" value="UniProtKB-KW"/>
</dbReference>
<evidence type="ECO:0000256" key="3">
    <source>
        <dbReference type="ARBA" id="ARBA00022490"/>
    </source>
</evidence>
<dbReference type="EMBL" id="BOOJ01000058">
    <property type="protein sequence ID" value="GIH96031.1"/>
    <property type="molecule type" value="Genomic_DNA"/>
</dbReference>
<proteinExistence type="inferred from homology"/>
<evidence type="ECO:0000259" key="8">
    <source>
        <dbReference type="PROSITE" id="PS50988"/>
    </source>
</evidence>
<feature type="domain" description="TROVE" evidence="8">
    <location>
        <begin position="25"/>
        <end position="357"/>
    </location>
</feature>
<dbReference type="PANTHER" id="PTHR14202">
    <property type="entry name" value="60 KDA RIBONUCLEOPROTEIN SSA/RO"/>
    <property type="match status" value="1"/>
</dbReference>
<evidence type="ECO:0000313" key="9">
    <source>
        <dbReference type="EMBL" id="GIH96031.1"/>
    </source>
</evidence>
<feature type="compositionally biased region" description="Polar residues" evidence="7">
    <location>
        <begin position="1"/>
        <end position="18"/>
    </location>
</feature>
<gene>
    <name evidence="9" type="ORF">Psi01_66610</name>
</gene>
<dbReference type="Proteomes" id="UP000619788">
    <property type="component" value="Unassembled WGS sequence"/>
</dbReference>
<dbReference type="InterPro" id="IPR036465">
    <property type="entry name" value="vWFA_dom_sf"/>
</dbReference>
<dbReference type="AlphaFoldDB" id="A0A8J3WQP9"/>
<keyword evidence="6" id="KW-0687">Ribonucleoprotein</keyword>
<dbReference type="InterPro" id="IPR037214">
    <property type="entry name" value="TROVE_dom_sf"/>
</dbReference>
<evidence type="ECO:0000256" key="5">
    <source>
        <dbReference type="ARBA" id="ARBA00022884"/>
    </source>
</evidence>
<dbReference type="Gene3D" id="3.40.50.410">
    <property type="entry name" value="von Willebrand factor, type A domain"/>
    <property type="match status" value="1"/>
</dbReference>
<keyword evidence="5" id="KW-0694">RNA-binding</keyword>
<dbReference type="Pfam" id="PF05731">
    <property type="entry name" value="TROVE"/>
    <property type="match status" value="1"/>
</dbReference>
<evidence type="ECO:0000313" key="10">
    <source>
        <dbReference type="Proteomes" id="UP000619788"/>
    </source>
</evidence>
<dbReference type="PROSITE" id="PS50988">
    <property type="entry name" value="TROVE"/>
    <property type="match status" value="1"/>
</dbReference>
<dbReference type="GO" id="GO:0005737">
    <property type="term" value="C:cytoplasm"/>
    <property type="evidence" value="ECO:0007669"/>
    <property type="project" value="UniProtKB-SubCell"/>
</dbReference>
<keyword evidence="10" id="KW-1185">Reference proteome</keyword>
<comment type="subcellular location">
    <subcellularLocation>
        <location evidence="1">Cytoplasm</location>
    </subcellularLocation>
</comment>
<evidence type="ECO:0000256" key="2">
    <source>
        <dbReference type="ARBA" id="ARBA00007814"/>
    </source>
</evidence>
<feature type="region of interest" description="Disordered" evidence="7">
    <location>
        <begin position="1"/>
        <end position="32"/>
    </location>
</feature>
<dbReference type="InterPro" id="IPR040322">
    <property type="entry name" value="TROVE2"/>
</dbReference>
<evidence type="ECO:0000256" key="1">
    <source>
        <dbReference type="ARBA" id="ARBA00004496"/>
    </source>
</evidence>
<accession>A0A8J3WQP9</accession>
<dbReference type="SUPFAM" id="SSF140864">
    <property type="entry name" value="TROVE domain-like"/>
    <property type="match status" value="1"/>
</dbReference>
<organism evidence="9 10">
    <name type="scientific">Planobispora siamensis</name>
    <dbReference type="NCBI Taxonomy" id="936338"/>
    <lineage>
        <taxon>Bacteria</taxon>
        <taxon>Bacillati</taxon>
        <taxon>Actinomycetota</taxon>
        <taxon>Actinomycetes</taxon>
        <taxon>Streptosporangiales</taxon>
        <taxon>Streptosporangiaceae</taxon>
        <taxon>Planobispora</taxon>
    </lineage>
</organism>
<evidence type="ECO:0000256" key="6">
    <source>
        <dbReference type="ARBA" id="ARBA00023274"/>
    </source>
</evidence>
<reference evidence="9 10" key="1">
    <citation type="submission" date="2021-01" db="EMBL/GenBank/DDBJ databases">
        <title>Whole genome shotgun sequence of Planobispora siamensis NBRC 107568.</title>
        <authorList>
            <person name="Komaki H."/>
            <person name="Tamura T."/>
        </authorList>
    </citation>
    <scope>NUCLEOTIDE SEQUENCE [LARGE SCALE GENOMIC DNA]</scope>
    <source>
        <strain evidence="9 10">NBRC 107568</strain>
    </source>
</reference>
<evidence type="ECO:0000256" key="4">
    <source>
        <dbReference type="ARBA" id="ARBA00022723"/>
    </source>
</evidence>
<dbReference type="GO" id="GO:0003723">
    <property type="term" value="F:RNA binding"/>
    <property type="evidence" value="ECO:0007669"/>
    <property type="project" value="UniProtKB-KW"/>
</dbReference>
<protein>
    <submittedName>
        <fullName evidence="9">RNA-binding protein</fullName>
    </submittedName>
</protein>
<keyword evidence="4" id="KW-0479">Metal-binding</keyword>